<gene>
    <name evidence="1" type="ORF">OTU49_007141</name>
</gene>
<proteinExistence type="predicted"/>
<evidence type="ECO:0000313" key="2">
    <source>
        <dbReference type="Proteomes" id="UP001445076"/>
    </source>
</evidence>
<keyword evidence="2" id="KW-1185">Reference proteome</keyword>
<reference evidence="1 2" key="1">
    <citation type="journal article" date="2024" name="BMC Genomics">
        <title>Genome assembly of redclaw crayfish (Cherax quadricarinatus) provides insights into its immune adaptation and hypoxia tolerance.</title>
        <authorList>
            <person name="Liu Z."/>
            <person name="Zheng J."/>
            <person name="Li H."/>
            <person name="Fang K."/>
            <person name="Wang S."/>
            <person name="He J."/>
            <person name="Zhou D."/>
            <person name="Weng S."/>
            <person name="Chi M."/>
            <person name="Gu Z."/>
            <person name="He J."/>
            <person name="Li F."/>
            <person name="Wang M."/>
        </authorList>
    </citation>
    <scope>NUCLEOTIDE SEQUENCE [LARGE SCALE GENOMIC DNA]</scope>
    <source>
        <strain evidence="1">ZL_2023a</strain>
    </source>
</reference>
<evidence type="ECO:0000313" key="1">
    <source>
        <dbReference type="EMBL" id="KAK8732016.1"/>
    </source>
</evidence>
<sequence>IVRYKHTKKIVRYKQCVLHRYTVQHNFIHKFCNCYVCSLVNGKHVSKKSIQKFSSYPMLFIITFNDAELSNLYPIHILFLPHLLFPTNVSKPEKETHSPSFIQQQSC</sequence>
<dbReference type="Proteomes" id="UP001445076">
    <property type="component" value="Unassembled WGS sequence"/>
</dbReference>
<accession>A0AAW0WX74</accession>
<protein>
    <submittedName>
        <fullName evidence="1">Uncharacterized protein</fullName>
    </submittedName>
</protein>
<feature type="non-terminal residue" evidence="1">
    <location>
        <position position="1"/>
    </location>
</feature>
<name>A0AAW0WX74_CHEQU</name>
<dbReference type="AlphaFoldDB" id="A0AAW0WX74"/>
<dbReference type="EMBL" id="JARKIK010000058">
    <property type="protein sequence ID" value="KAK8732016.1"/>
    <property type="molecule type" value="Genomic_DNA"/>
</dbReference>
<organism evidence="1 2">
    <name type="scientific">Cherax quadricarinatus</name>
    <name type="common">Australian red claw crayfish</name>
    <dbReference type="NCBI Taxonomy" id="27406"/>
    <lineage>
        <taxon>Eukaryota</taxon>
        <taxon>Metazoa</taxon>
        <taxon>Ecdysozoa</taxon>
        <taxon>Arthropoda</taxon>
        <taxon>Crustacea</taxon>
        <taxon>Multicrustacea</taxon>
        <taxon>Malacostraca</taxon>
        <taxon>Eumalacostraca</taxon>
        <taxon>Eucarida</taxon>
        <taxon>Decapoda</taxon>
        <taxon>Pleocyemata</taxon>
        <taxon>Astacidea</taxon>
        <taxon>Parastacoidea</taxon>
        <taxon>Parastacidae</taxon>
        <taxon>Cherax</taxon>
    </lineage>
</organism>
<comment type="caution">
    <text evidence="1">The sequence shown here is derived from an EMBL/GenBank/DDBJ whole genome shotgun (WGS) entry which is preliminary data.</text>
</comment>